<comment type="subcellular location">
    <subcellularLocation>
        <location evidence="2">Membrane</location>
        <topology evidence="2">Single-pass membrane protein</topology>
    </subcellularLocation>
</comment>
<dbReference type="InterPro" id="IPR001128">
    <property type="entry name" value="Cyt_P450"/>
</dbReference>
<comment type="caution">
    <text evidence="9">The sequence shown here is derived from an EMBL/GenBank/DDBJ whole genome shotgun (WGS) entry which is preliminary data.</text>
</comment>
<comment type="cofactor">
    <cofactor evidence="1 8">
        <name>heme</name>
        <dbReference type="ChEBI" id="CHEBI:30413"/>
    </cofactor>
</comment>
<evidence type="ECO:0000256" key="6">
    <source>
        <dbReference type="ARBA" id="ARBA00023004"/>
    </source>
</evidence>
<evidence type="ECO:0000256" key="5">
    <source>
        <dbReference type="ARBA" id="ARBA00023002"/>
    </source>
</evidence>
<keyword evidence="8" id="KW-0349">Heme</keyword>
<feature type="binding site" description="axial binding residue" evidence="8">
    <location>
        <position position="214"/>
    </location>
    <ligand>
        <name>heme</name>
        <dbReference type="ChEBI" id="CHEBI:30413"/>
    </ligand>
    <ligandPart>
        <name>Fe</name>
        <dbReference type="ChEBI" id="CHEBI:18248"/>
    </ligandPart>
</feature>
<organism evidence="9 10">
    <name type="scientific">Diatrype stigma</name>
    <dbReference type="NCBI Taxonomy" id="117547"/>
    <lineage>
        <taxon>Eukaryota</taxon>
        <taxon>Fungi</taxon>
        <taxon>Dikarya</taxon>
        <taxon>Ascomycota</taxon>
        <taxon>Pezizomycotina</taxon>
        <taxon>Sordariomycetes</taxon>
        <taxon>Xylariomycetidae</taxon>
        <taxon>Xylariales</taxon>
        <taxon>Diatrypaceae</taxon>
        <taxon>Diatrype</taxon>
    </lineage>
</organism>
<dbReference type="EMBL" id="JAKJXP020000015">
    <property type="protein sequence ID" value="KAK7755168.1"/>
    <property type="molecule type" value="Genomic_DNA"/>
</dbReference>
<protein>
    <recommendedName>
        <fullName evidence="11">Cytochrome P450</fullName>
    </recommendedName>
</protein>
<evidence type="ECO:0000313" key="9">
    <source>
        <dbReference type="EMBL" id="KAK7755168.1"/>
    </source>
</evidence>
<dbReference type="GO" id="GO:0005506">
    <property type="term" value="F:iron ion binding"/>
    <property type="evidence" value="ECO:0007669"/>
    <property type="project" value="InterPro"/>
</dbReference>
<dbReference type="GO" id="GO:0020037">
    <property type="term" value="F:heme binding"/>
    <property type="evidence" value="ECO:0007669"/>
    <property type="project" value="InterPro"/>
</dbReference>
<keyword evidence="4 8" id="KW-0479">Metal-binding</keyword>
<dbReference type="SUPFAM" id="SSF48264">
    <property type="entry name" value="Cytochrome P450"/>
    <property type="match status" value="1"/>
</dbReference>
<keyword evidence="5" id="KW-0560">Oxidoreductase</keyword>
<dbReference type="InterPro" id="IPR002401">
    <property type="entry name" value="Cyt_P450_E_grp-I"/>
</dbReference>
<gene>
    <name evidence="9" type="ORF">SLS62_002983</name>
</gene>
<dbReference type="Pfam" id="PF00067">
    <property type="entry name" value="p450"/>
    <property type="match status" value="1"/>
</dbReference>
<dbReference type="InterPro" id="IPR036396">
    <property type="entry name" value="Cyt_P450_sf"/>
</dbReference>
<evidence type="ECO:0000256" key="1">
    <source>
        <dbReference type="ARBA" id="ARBA00001971"/>
    </source>
</evidence>
<evidence type="ECO:0000256" key="3">
    <source>
        <dbReference type="ARBA" id="ARBA00010617"/>
    </source>
</evidence>
<dbReference type="PRINTS" id="PR00463">
    <property type="entry name" value="EP450I"/>
</dbReference>
<dbReference type="CDD" id="cd11041">
    <property type="entry name" value="CYP503A1-like"/>
    <property type="match status" value="1"/>
</dbReference>
<evidence type="ECO:0000256" key="7">
    <source>
        <dbReference type="ARBA" id="ARBA00023033"/>
    </source>
</evidence>
<evidence type="ECO:0000256" key="4">
    <source>
        <dbReference type="ARBA" id="ARBA00022723"/>
    </source>
</evidence>
<keyword evidence="10" id="KW-1185">Reference proteome</keyword>
<evidence type="ECO:0000256" key="2">
    <source>
        <dbReference type="ARBA" id="ARBA00004167"/>
    </source>
</evidence>
<evidence type="ECO:0000313" key="10">
    <source>
        <dbReference type="Proteomes" id="UP001320420"/>
    </source>
</evidence>
<dbReference type="AlphaFoldDB" id="A0AAN9V7X3"/>
<keyword evidence="7" id="KW-0503">Monooxygenase</keyword>
<dbReference type="Gene3D" id="1.10.630.10">
    <property type="entry name" value="Cytochrome P450"/>
    <property type="match status" value="1"/>
</dbReference>
<comment type="similarity">
    <text evidence="3">Belongs to the cytochrome P450 family.</text>
</comment>
<evidence type="ECO:0008006" key="11">
    <source>
        <dbReference type="Google" id="ProtNLM"/>
    </source>
</evidence>
<dbReference type="GO" id="GO:0016705">
    <property type="term" value="F:oxidoreductase activity, acting on paired donors, with incorporation or reduction of molecular oxygen"/>
    <property type="evidence" value="ECO:0007669"/>
    <property type="project" value="InterPro"/>
</dbReference>
<dbReference type="Proteomes" id="UP001320420">
    <property type="component" value="Unassembled WGS sequence"/>
</dbReference>
<keyword evidence="6 8" id="KW-0408">Iron</keyword>
<accession>A0AAN9V7X3</accession>
<name>A0AAN9V7X3_9PEZI</name>
<reference evidence="9 10" key="1">
    <citation type="submission" date="2024-02" db="EMBL/GenBank/DDBJ databases">
        <title>De novo assembly and annotation of 12 fungi associated with fruit tree decline syndrome in Ontario, Canada.</title>
        <authorList>
            <person name="Sulman M."/>
            <person name="Ellouze W."/>
            <person name="Ilyukhin E."/>
        </authorList>
    </citation>
    <scope>NUCLEOTIDE SEQUENCE [LARGE SCALE GENOMIC DNA]</scope>
    <source>
        <strain evidence="9 10">M11/M66-122</strain>
    </source>
</reference>
<sequence>MRFLLRAVVKQDIREYETAYQEDENRELMRAKPDKKFPMTAWMLSRYAPEERTPQQVAHDFIVVSFESTPSTSSALYFIMAELLVRPELVDELRDEIESVMVDGQLPQSYLGELKKLDSFMRECARFNPHGYMSLFRRLRTPLKLSNCPELPVGSVICVDVHDVPWSDKLWRDPTEFDPWRFLKLRQQPGLEQRHQYTTLGPDSPGWGDGLQACPGRVFAGNTLKVTLANLLLKYDFKLPDGSVPKRNSMPNGSARPDMGVRIMFRERKKKLWIENRIY</sequence>
<dbReference type="GO" id="GO:0016020">
    <property type="term" value="C:membrane"/>
    <property type="evidence" value="ECO:0007669"/>
    <property type="project" value="UniProtKB-SubCell"/>
</dbReference>
<dbReference type="PANTHER" id="PTHR46206:SF6">
    <property type="entry name" value="CYTOCHROME P450 MONOOXYGENASE AN1598-RELATED"/>
    <property type="match status" value="1"/>
</dbReference>
<dbReference type="PANTHER" id="PTHR46206">
    <property type="entry name" value="CYTOCHROME P450"/>
    <property type="match status" value="1"/>
</dbReference>
<proteinExistence type="inferred from homology"/>
<dbReference type="GO" id="GO:0004497">
    <property type="term" value="F:monooxygenase activity"/>
    <property type="evidence" value="ECO:0007669"/>
    <property type="project" value="UniProtKB-KW"/>
</dbReference>
<evidence type="ECO:0000256" key="8">
    <source>
        <dbReference type="PIRSR" id="PIRSR602401-1"/>
    </source>
</evidence>